<dbReference type="InterPro" id="IPR000182">
    <property type="entry name" value="GNAT_dom"/>
</dbReference>
<dbReference type="CDD" id="cd04301">
    <property type="entry name" value="NAT_SF"/>
    <property type="match status" value="1"/>
</dbReference>
<evidence type="ECO:0000259" key="3">
    <source>
        <dbReference type="PROSITE" id="PS51186"/>
    </source>
</evidence>
<evidence type="ECO:0000313" key="4">
    <source>
        <dbReference type="EMBL" id="MBB6486479.1"/>
    </source>
</evidence>
<name>A0A7X0ITC6_9HYPH</name>
<dbReference type="PANTHER" id="PTHR43877">
    <property type="entry name" value="AMINOALKYLPHOSPHONATE N-ACETYLTRANSFERASE-RELATED-RELATED"/>
    <property type="match status" value="1"/>
</dbReference>
<protein>
    <submittedName>
        <fullName evidence="4">N-acetylglutamate synthase-like GNAT family acetyltransferase</fullName>
    </submittedName>
</protein>
<feature type="domain" description="N-acetyltransferase" evidence="3">
    <location>
        <begin position="5"/>
        <end position="151"/>
    </location>
</feature>
<dbReference type="RefSeq" id="WP_184706494.1">
    <property type="nucleotide sequence ID" value="NZ_JACHBG010000008.1"/>
</dbReference>
<dbReference type="InterPro" id="IPR016181">
    <property type="entry name" value="Acyl_CoA_acyltransferase"/>
</dbReference>
<proteinExistence type="predicted"/>
<dbReference type="Pfam" id="PF00583">
    <property type="entry name" value="Acetyltransf_1"/>
    <property type="match status" value="1"/>
</dbReference>
<keyword evidence="1 4" id="KW-0808">Transferase</keyword>
<accession>A0A7X0ITC6</accession>
<dbReference type="Proteomes" id="UP000565576">
    <property type="component" value="Unassembled WGS sequence"/>
</dbReference>
<gene>
    <name evidence="4" type="ORF">GGD46_003774</name>
</gene>
<keyword evidence="2" id="KW-0012">Acyltransferase</keyword>
<sequence>MKMQIHLREAREADLTELGELKFRASVAWGDFVEELQNLPDARQVSQEHLPHIIVAELEGTIAGFVTILPGDDASQAELEDLFVAPSLWRNGVGAQLLAAAEARAVVLGAARMHVVANERARLFYEAAGYRLIGMVQTDFASAPELAKSLRPVQ</sequence>
<reference evidence="4 5" key="1">
    <citation type="submission" date="2020-08" db="EMBL/GenBank/DDBJ databases">
        <title>Genomic Encyclopedia of Type Strains, Phase IV (KMG-V): Genome sequencing to study the core and pangenomes of soil and plant-associated prokaryotes.</title>
        <authorList>
            <person name="Whitman W."/>
        </authorList>
    </citation>
    <scope>NUCLEOTIDE SEQUENCE [LARGE SCALE GENOMIC DNA]</scope>
    <source>
        <strain evidence="4 5">SEMIA 4060</strain>
    </source>
</reference>
<dbReference type="AlphaFoldDB" id="A0A7X0ITC6"/>
<dbReference type="SUPFAM" id="SSF55729">
    <property type="entry name" value="Acyl-CoA N-acyltransferases (Nat)"/>
    <property type="match status" value="1"/>
</dbReference>
<evidence type="ECO:0000256" key="1">
    <source>
        <dbReference type="ARBA" id="ARBA00022679"/>
    </source>
</evidence>
<dbReference type="GO" id="GO:0016747">
    <property type="term" value="F:acyltransferase activity, transferring groups other than amino-acyl groups"/>
    <property type="evidence" value="ECO:0007669"/>
    <property type="project" value="InterPro"/>
</dbReference>
<dbReference type="PANTHER" id="PTHR43877:SF1">
    <property type="entry name" value="ACETYLTRANSFERASE"/>
    <property type="match status" value="1"/>
</dbReference>
<dbReference type="PROSITE" id="PS51186">
    <property type="entry name" value="GNAT"/>
    <property type="match status" value="1"/>
</dbReference>
<dbReference type="Gene3D" id="3.40.630.30">
    <property type="match status" value="1"/>
</dbReference>
<evidence type="ECO:0000256" key="2">
    <source>
        <dbReference type="ARBA" id="ARBA00023315"/>
    </source>
</evidence>
<dbReference type="EMBL" id="JACHBG010000008">
    <property type="protein sequence ID" value="MBB6486479.1"/>
    <property type="molecule type" value="Genomic_DNA"/>
</dbReference>
<dbReference type="InterPro" id="IPR050832">
    <property type="entry name" value="Bact_Acetyltransf"/>
</dbReference>
<organism evidence="4 5">
    <name type="scientific">Rhizobium lusitanum</name>
    <dbReference type="NCBI Taxonomy" id="293958"/>
    <lineage>
        <taxon>Bacteria</taxon>
        <taxon>Pseudomonadati</taxon>
        <taxon>Pseudomonadota</taxon>
        <taxon>Alphaproteobacteria</taxon>
        <taxon>Hyphomicrobiales</taxon>
        <taxon>Rhizobiaceae</taxon>
        <taxon>Rhizobium/Agrobacterium group</taxon>
        <taxon>Rhizobium</taxon>
    </lineage>
</organism>
<comment type="caution">
    <text evidence="4">The sequence shown here is derived from an EMBL/GenBank/DDBJ whole genome shotgun (WGS) entry which is preliminary data.</text>
</comment>
<evidence type="ECO:0000313" key="5">
    <source>
        <dbReference type="Proteomes" id="UP000565576"/>
    </source>
</evidence>